<keyword evidence="1" id="KW-1133">Transmembrane helix</keyword>
<evidence type="ECO:0000313" key="2">
    <source>
        <dbReference type="EMBL" id="KAE9586780.1"/>
    </source>
</evidence>
<evidence type="ECO:0000313" key="3">
    <source>
        <dbReference type="Proteomes" id="UP000447434"/>
    </source>
</evidence>
<protein>
    <submittedName>
        <fullName evidence="2">Uncharacterized protein</fullName>
    </submittedName>
</protein>
<keyword evidence="1" id="KW-0472">Membrane</keyword>
<keyword evidence="1" id="KW-0812">Transmembrane</keyword>
<comment type="caution">
    <text evidence="2">The sequence shown here is derived from an EMBL/GenBank/DDBJ whole genome shotgun (WGS) entry which is preliminary data.</text>
</comment>
<proteinExistence type="predicted"/>
<name>A0A6A4NB72_LUPAL</name>
<feature type="transmembrane region" description="Helical" evidence="1">
    <location>
        <begin position="72"/>
        <end position="93"/>
    </location>
</feature>
<organism evidence="2 3">
    <name type="scientific">Lupinus albus</name>
    <name type="common">White lupine</name>
    <name type="synonym">Lupinus termis</name>
    <dbReference type="NCBI Taxonomy" id="3870"/>
    <lineage>
        <taxon>Eukaryota</taxon>
        <taxon>Viridiplantae</taxon>
        <taxon>Streptophyta</taxon>
        <taxon>Embryophyta</taxon>
        <taxon>Tracheophyta</taxon>
        <taxon>Spermatophyta</taxon>
        <taxon>Magnoliopsida</taxon>
        <taxon>eudicotyledons</taxon>
        <taxon>Gunneridae</taxon>
        <taxon>Pentapetalae</taxon>
        <taxon>rosids</taxon>
        <taxon>fabids</taxon>
        <taxon>Fabales</taxon>
        <taxon>Fabaceae</taxon>
        <taxon>Papilionoideae</taxon>
        <taxon>50 kb inversion clade</taxon>
        <taxon>genistoids sensu lato</taxon>
        <taxon>core genistoids</taxon>
        <taxon>Genisteae</taxon>
        <taxon>Lupinus</taxon>
    </lineage>
</organism>
<keyword evidence="3" id="KW-1185">Reference proteome</keyword>
<accession>A0A6A4NB72</accession>
<gene>
    <name evidence="2" type="ORF">Lalb_Chr23g0266821</name>
</gene>
<reference evidence="3" key="1">
    <citation type="journal article" date="2020" name="Nat. Commun.">
        <title>Genome sequence of the cluster root forming white lupin.</title>
        <authorList>
            <person name="Hufnagel B."/>
            <person name="Marques A."/>
            <person name="Soriano A."/>
            <person name="Marques L."/>
            <person name="Divol F."/>
            <person name="Doumas P."/>
            <person name="Sallet E."/>
            <person name="Mancinotti D."/>
            <person name="Carrere S."/>
            <person name="Marande W."/>
            <person name="Arribat S."/>
            <person name="Keller J."/>
            <person name="Huneau C."/>
            <person name="Blein T."/>
            <person name="Aime D."/>
            <person name="Laguerre M."/>
            <person name="Taylor J."/>
            <person name="Schubert V."/>
            <person name="Nelson M."/>
            <person name="Geu-Flores F."/>
            <person name="Crespi M."/>
            <person name="Gallardo-Guerrero K."/>
            <person name="Delaux P.-M."/>
            <person name="Salse J."/>
            <person name="Berges H."/>
            <person name="Guyot R."/>
            <person name="Gouzy J."/>
            <person name="Peret B."/>
        </authorList>
    </citation>
    <scope>NUCLEOTIDE SEQUENCE [LARGE SCALE GENOMIC DNA]</scope>
    <source>
        <strain evidence="3">cv. Amiga</strain>
    </source>
</reference>
<dbReference type="EMBL" id="WOCE01000023">
    <property type="protein sequence ID" value="KAE9586780.1"/>
    <property type="molecule type" value="Genomic_DNA"/>
</dbReference>
<dbReference type="AlphaFoldDB" id="A0A6A4NB72"/>
<dbReference type="Proteomes" id="UP000447434">
    <property type="component" value="Chromosome 23"/>
</dbReference>
<evidence type="ECO:0000256" key="1">
    <source>
        <dbReference type="SAM" id="Phobius"/>
    </source>
</evidence>
<sequence>MLNFLFCNQLLTTGAITTLILEGDFNHGLLRLISHLIAFHVLWLRQTRVKDNICLSNIFHFLFLDEYSKFPMVSYFLSTFVFLHNFSSVVIAARFRTRIILHSLISIFTPKYSTGL</sequence>